<reference evidence="2" key="1">
    <citation type="submission" date="2021-08" db="EMBL/GenBank/DDBJ databases">
        <title>WGS assembly of Ceratopteris richardii.</title>
        <authorList>
            <person name="Marchant D.B."/>
            <person name="Chen G."/>
            <person name="Jenkins J."/>
            <person name="Shu S."/>
            <person name="Leebens-Mack J."/>
            <person name="Grimwood J."/>
            <person name="Schmutz J."/>
            <person name="Soltis P."/>
            <person name="Soltis D."/>
            <person name="Chen Z.-H."/>
        </authorList>
    </citation>
    <scope>NUCLEOTIDE SEQUENCE</scope>
    <source>
        <strain evidence="2">Whitten #5841</strain>
        <tissue evidence="2">Leaf</tissue>
    </source>
</reference>
<comment type="caution">
    <text evidence="2">The sequence shown here is derived from an EMBL/GenBank/DDBJ whole genome shotgun (WGS) entry which is preliminary data.</text>
</comment>
<sequence length="235" mass="26991">MRCDILWCIFSKRLSRLLTFEMSDLSDARFREEEHISDDFSSSLDSGFSAGITPNDAPNDEEVSLFSPSELSWTDTKHNFYLEYLEANFVQNMFAKCYCAEDLCGEASRRLCHEHMKDQGHFNSDENVFYNYYSAHAFLKSQTSHQNTRNTDTDNSNMDSVSKSKDTGDPTSVPLEKSWVQNLRPDKWFSESLSATEAHSTHHNGMTCIGSEQMAPLKKRYPAQKQVGARQRTKY</sequence>
<feature type="region of interest" description="Disordered" evidence="1">
    <location>
        <begin position="213"/>
        <end position="235"/>
    </location>
</feature>
<dbReference type="EMBL" id="CM035429">
    <property type="protein sequence ID" value="KAH7300705.1"/>
    <property type="molecule type" value="Genomic_DNA"/>
</dbReference>
<feature type="compositionally biased region" description="Polar residues" evidence="1">
    <location>
        <begin position="143"/>
        <end position="161"/>
    </location>
</feature>
<evidence type="ECO:0000313" key="3">
    <source>
        <dbReference type="Proteomes" id="UP000825935"/>
    </source>
</evidence>
<dbReference type="Proteomes" id="UP000825935">
    <property type="component" value="Chromosome 24"/>
</dbReference>
<evidence type="ECO:0000256" key="1">
    <source>
        <dbReference type="SAM" id="MobiDB-lite"/>
    </source>
</evidence>
<name>A0A8T2RYR1_CERRI</name>
<evidence type="ECO:0000313" key="2">
    <source>
        <dbReference type="EMBL" id="KAH7300705.1"/>
    </source>
</evidence>
<accession>A0A8T2RYR1</accession>
<dbReference type="AlphaFoldDB" id="A0A8T2RYR1"/>
<keyword evidence="3" id="KW-1185">Reference proteome</keyword>
<feature type="region of interest" description="Disordered" evidence="1">
    <location>
        <begin position="143"/>
        <end position="176"/>
    </location>
</feature>
<proteinExistence type="predicted"/>
<organism evidence="2 3">
    <name type="scientific">Ceratopteris richardii</name>
    <name type="common">Triangle waterfern</name>
    <dbReference type="NCBI Taxonomy" id="49495"/>
    <lineage>
        <taxon>Eukaryota</taxon>
        <taxon>Viridiplantae</taxon>
        <taxon>Streptophyta</taxon>
        <taxon>Embryophyta</taxon>
        <taxon>Tracheophyta</taxon>
        <taxon>Polypodiopsida</taxon>
        <taxon>Polypodiidae</taxon>
        <taxon>Polypodiales</taxon>
        <taxon>Pteridineae</taxon>
        <taxon>Pteridaceae</taxon>
        <taxon>Parkerioideae</taxon>
        <taxon>Ceratopteris</taxon>
    </lineage>
</organism>
<gene>
    <name evidence="2" type="ORF">KP509_24G075300</name>
</gene>
<protein>
    <submittedName>
        <fullName evidence="2">Uncharacterized protein</fullName>
    </submittedName>
</protein>